<dbReference type="SUPFAM" id="SSF46894">
    <property type="entry name" value="C-terminal effector domain of the bipartite response regulators"/>
    <property type="match status" value="1"/>
</dbReference>
<dbReference type="Gene3D" id="1.10.10.10">
    <property type="entry name" value="Winged helix-like DNA-binding domain superfamily/Winged helix DNA-binding domain"/>
    <property type="match status" value="1"/>
</dbReference>
<dbReference type="InterPro" id="IPR016032">
    <property type="entry name" value="Sig_transdc_resp-reg_C-effctor"/>
</dbReference>
<dbReference type="PRINTS" id="PR00038">
    <property type="entry name" value="HTHLUXR"/>
</dbReference>
<organism evidence="6">
    <name type="scientific">Couchioplanes caeruleus</name>
    <dbReference type="NCBI Taxonomy" id="56438"/>
    <lineage>
        <taxon>Bacteria</taxon>
        <taxon>Bacillati</taxon>
        <taxon>Actinomycetota</taxon>
        <taxon>Actinomycetes</taxon>
        <taxon>Micromonosporales</taxon>
        <taxon>Micromonosporaceae</taxon>
        <taxon>Couchioplanes</taxon>
    </lineage>
</organism>
<dbReference type="GO" id="GO:0006355">
    <property type="term" value="P:regulation of DNA-templated transcription"/>
    <property type="evidence" value="ECO:0007669"/>
    <property type="project" value="InterPro"/>
</dbReference>
<dbReference type="PANTHER" id="PTHR44688:SF16">
    <property type="entry name" value="DNA-BINDING TRANSCRIPTIONAL ACTIVATOR DEVR_DOSR"/>
    <property type="match status" value="1"/>
</dbReference>
<proteinExistence type="predicted"/>
<protein>
    <submittedName>
        <fullName evidence="6">Transcriptional regulator</fullName>
    </submittedName>
</protein>
<dbReference type="InterPro" id="IPR036388">
    <property type="entry name" value="WH-like_DNA-bd_sf"/>
</dbReference>
<evidence type="ECO:0000256" key="3">
    <source>
        <dbReference type="ARBA" id="ARBA00023163"/>
    </source>
</evidence>
<keyword evidence="3" id="KW-0804">Transcription</keyword>
<dbReference type="PROSITE" id="PS00622">
    <property type="entry name" value="HTH_LUXR_1"/>
    <property type="match status" value="1"/>
</dbReference>
<accession>R4UCA6</accession>
<dbReference type="PANTHER" id="PTHR44688">
    <property type="entry name" value="DNA-BINDING TRANSCRIPTIONAL ACTIVATOR DEVR_DOSR"/>
    <property type="match status" value="1"/>
</dbReference>
<evidence type="ECO:0000313" key="6">
    <source>
        <dbReference type="EMBL" id="AGM21645.1"/>
    </source>
</evidence>
<feature type="domain" description="HTH luxR-type" evidence="5">
    <location>
        <begin position="466"/>
        <end position="531"/>
    </location>
</feature>
<dbReference type="AlphaFoldDB" id="R4UCA6"/>
<dbReference type="GO" id="GO:0003677">
    <property type="term" value="F:DNA binding"/>
    <property type="evidence" value="ECO:0007669"/>
    <property type="project" value="UniProtKB-KW"/>
</dbReference>
<evidence type="ECO:0000256" key="4">
    <source>
        <dbReference type="SAM" id="MobiDB-lite"/>
    </source>
</evidence>
<sequence>MINSRNRIVVAVSSGCDDETWSAGMLREAAAEAIAQGRESDARELLELALRDQPDGPAAAELADLAWWLDPPAGARTLTQPARQTGLTGPAASVLARRLAWHGLADEAAAVLDAHPDTGIERIVTGVWLSRLYPGSFTPSAGEPAADRIAATHPWLRGTATPDAVLQGLRLHRAALEPLVMSLLALENAQALDPDVPWFTDLIAAAGRSGSRLPEALLTAARARAELRRGALAEAAGSAEAALHAVGPAGWGVAVGLPLGTILEAFTAQGRHEEVADRLWTTVPRSLCRTPYGLIYLRGRGLHYLATGRERAALSEFMAAGDVQAGWGVSYPGLSPWLLDAARAHLALGEPDQARALADRQIAAIGSDHPRVRAGALRVRAATLDPAYRPGPLREAISVFERCGDRWELAHSLAELGQAFDDAGQPSYAHAPRSRARSLAEECGAGPLSHVMAARGEAEEHRAGRSTASLRALSDAERRVAELAAQGYKNREIARRLFLTASTIEQHLTRIYRKLGVCRRSGLVSVPGLVPQAGPGSAVSGRPPTRRP</sequence>
<dbReference type="Pfam" id="PF00196">
    <property type="entry name" value="GerE"/>
    <property type="match status" value="1"/>
</dbReference>
<dbReference type="EMBL" id="KC292379">
    <property type="protein sequence ID" value="AGM21645.1"/>
    <property type="molecule type" value="Genomic_DNA"/>
</dbReference>
<dbReference type="InterPro" id="IPR000792">
    <property type="entry name" value="Tscrpt_reg_LuxR_C"/>
</dbReference>
<name>R4UCA6_9ACTN</name>
<dbReference type="CDD" id="cd06170">
    <property type="entry name" value="LuxR_C_like"/>
    <property type="match status" value="1"/>
</dbReference>
<keyword evidence="2" id="KW-0238">DNA-binding</keyword>
<evidence type="ECO:0000256" key="1">
    <source>
        <dbReference type="ARBA" id="ARBA00023015"/>
    </source>
</evidence>
<keyword evidence="1" id="KW-0805">Transcription regulation</keyword>
<feature type="region of interest" description="Disordered" evidence="4">
    <location>
        <begin position="529"/>
        <end position="548"/>
    </location>
</feature>
<evidence type="ECO:0000259" key="5">
    <source>
        <dbReference type="PROSITE" id="PS50043"/>
    </source>
</evidence>
<reference evidence="6" key="1">
    <citation type="journal article" date="2013" name="Biosci. Biotechnol. Biochem.">
        <title>Versatility of Enzymes Catalyzing Late Steps in Polyene 67-121C Biosynthesis.</title>
        <authorList>
            <person name="Stephens N."/>
            <person name="Rawlings B."/>
            <person name="Caffrey P."/>
        </authorList>
    </citation>
    <scope>NUCLEOTIDE SEQUENCE</scope>
    <source>
        <strain evidence="6">DSM 43900</strain>
    </source>
</reference>
<dbReference type="SMART" id="SM00421">
    <property type="entry name" value="HTH_LUXR"/>
    <property type="match status" value="1"/>
</dbReference>
<evidence type="ECO:0000256" key="2">
    <source>
        <dbReference type="ARBA" id="ARBA00023125"/>
    </source>
</evidence>
<dbReference type="PROSITE" id="PS50043">
    <property type="entry name" value="HTH_LUXR_2"/>
    <property type="match status" value="1"/>
</dbReference>